<feature type="region of interest" description="Disordered" evidence="1">
    <location>
        <begin position="1"/>
        <end position="97"/>
    </location>
</feature>
<evidence type="ECO:0000256" key="1">
    <source>
        <dbReference type="SAM" id="MobiDB-lite"/>
    </source>
</evidence>
<evidence type="ECO:0000313" key="3">
    <source>
        <dbReference type="Proteomes" id="UP000191285"/>
    </source>
</evidence>
<dbReference type="STRING" id="303698.A0A1V6TDI6"/>
<organism evidence="2 3">
    <name type="scientific">Penicillium steckii</name>
    <dbReference type="NCBI Taxonomy" id="303698"/>
    <lineage>
        <taxon>Eukaryota</taxon>
        <taxon>Fungi</taxon>
        <taxon>Dikarya</taxon>
        <taxon>Ascomycota</taxon>
        <taxon>Pezizomycotina</taxon>
        <taxon>Eurotiomycetes</taxon>
        <taxon>Eurotiomycetidae</taxon>
        <taxon>Eurotiales</taxon>
        <taxon>Aspergillaceae</taxon>
        <taxon>Penicillium</taxon>
    </lineage>
</organism>
<feature type="compositionally biased region" description="Polar residues" evidence="1">
    <location>
        <begin position="81"/>
        <end position="96"/>
    </location>
</feature>
<name>A0A1V6TDI6_9EURO</name>
<dbReference type="OrthoDB" id="5377039at2759"/>
<comment type="caution">
    <text evidence="2">The sequence shown here is derived from an EMBL/GenBank/DDBJ whole genome shotgun (WGS) entry which is preliminary data.</text>
</comment>
<feature type="compositionally biased region" description="Low complexity" evidence="1">
    <location>
        <begin position="46"/>
        <end position="56"/>
    </location>
</feature>
<protein>
    <submittedName>
        <fullName evidence="2">Uncharacterized protein</fullName>
    </submittedName>
</protein>
<keyword evidence="3" id="KW-1185">Reference proteome</keyword>
<dbReference type="Proteomes" id="UP000191285">
    <property type="component" value="Unassembled WGS sequence"/>
</dbReference>
<dbReference type="EMBL" id="MLKD01000007">
    <property type="protein sequence ID" value="OQE24407.1"/>
    <property type="molecule type" value="Genomic_DNA"/>
</dbReference>
<proteinExistence type="predicted"/>
<evidence type="ECO:0000313" key="2">
    <source>
        <dbReference type="EMBL" id="OQE24407.1"/>
    </source>
</evidence>
<accession>A0A1V6TDI6</accession>
<reference evidence="3" key="1">
    <citation type="journal article" date="2017" name="Nat. Microbiol.">
        <title>Global analysis of biosynthetic gene clusters reveals vast potential of secondary metabolite production in Penicillium species.</title>
        <authorList>
            <person name="Nielsen J.C."/>
            <person name="Grijseels S."/>
            <person name="Prigent S."/>
            <person name="Ji B."/>
            <person name="Dainat J."/>
            <person name="Nielsen K.F."/>
            <person name="Frisvad J.C."/>
            <person name="Workman M."/>
            <person name="Nielsen J."/>
        </authorList>
    </citation>
    <scope>NUCLEOTIDE SEQUENCE [LARGE SCALE GENOMIC DNA]</scope>
    <source>
        <strain evidence="3">IBT 24891</strain>
    </source>
</reference>
<dbReference type="AlphaFoldDB" id="A0A1V6TDI6"/>
<sequence length="139" mass="14863">MVSVNMAYDSKDPDGDSEMASSVDSVHTDSDGIGNGARTPTRQSHASATATAAAASELSPPGSQPQTIPALNTVGEFGNQKEGNPSQLNAQGSDASIASWKSKRAQEEYQRAMENVIDQDFNLNEFGDPFDERDLNRKQ</sequence>
<gene>
    <name evidence="2" type="ORF">PENSTE_c007G04222</name>
</gene>